<protein>
    <recommendedName>
        <fullName evidence="4">MFS transporter permease</fullName>
    </recommendedName>
</protein>
<evidence type="ECO:0000313" key="2">
    <source>
        <dbReference type="EMBL" id="PSH61638.1"/>
    </source>
</evidence>
<feature type="transmembrane region" description="Helical" evidence="1">
    <location>
        <begin position="200"/>
        <end position="219"/>
    </location>
</feature>
<keyword evidence="1" id="KW-0812">Transmembrane</keyword>
<dbReference type="Proteomes" id="UP000241764">
    <property type="component" value="Unassembled WGS sequence"/>
</dbReference>
<dbReference type="Pfam" id="PF19540">
    <property type="entry name" value="DUF6064"/>
    <property type="match status" value="1"/>
</dbReference>
<feature type="transmembrane region" description="Helical" evidence="1">
    <location>
        <begin position="176"/>
        <end position="194"/>
    </location>
</feature>
<comment type="caution">
    <text evidence="2">The sequence shown here is derived from an EMBL/GenBank/DDBJ whole genome shotgun (WGS) entry which is preliminary data.</text>
</comment>
<dbReference type="AlphaFoldDB" id="A0A2P7B591"/>
<evidence type="ECO:0000256" key="1">
    <source>
        <dbReference type="SAM" id="Phobius"/>
    </source>
</evidence>
<keyword evidence="1" id="KW-1133">Transmembrane helix</keyword>
<reference evidence="3" key="1">
    <citation type="submission" date="2017-11" db="EMBL/GenBank/DDBJ databases">
        <authorList>
            <person name="Kuznetsova I."/>
            <person name="Sazanova A."/>
            <person name="Chirak E."/>
            <person name="Safronova V."/>
            <person name="Willems A."/>
        </authorList>
    </citation>
    <scope>NUCLEOTIDE SEQUENCE [LARGE SCALE GENOMIC DNA]</scope>
    <source>
        <strain evidence="3">CCBAU 03422</strain>
    </source>
</reference>
<feature type="transmembrane region" description="Helical" evidence="1">
    <location>
        <begin position="149"/>
        <end position="169"/>
    </location>
</feature>
<dbReference type="InterPro" id="IPR045708">
    <property type="entry name" value="DUF6064"/>
</dbReference>
<dbReference type="OrthoDB" id="581693at2"/>
<keyword evidence="1" id="KW-0472">Membrane</keyword>
<feature type="transmembrane region" description="Helical" evidence="1">
    <location>
        <begin position="83"/>
        <end position="106"/>
    </location>
</feature>
<accession>A0A2P7B591</accession>
<feature type="transmembrane region" description="Helical" evidence="1">
    <location>
        <begin position="118"/>
        <end position="137"/>
    </location>
</feature>
<proteinExistence type="predicted"/>
<organism evidence="2 3">
    <name type="scientific">Phyllobacterium sophorae</name>
    <dbReference type="NCBI Taxonomy" id="1520277"/>
    <lineage>
        <taxon>Bacteria</taxon>
        <taxon>Pseudomonadati</taxon>
        <taxon>Pseudomonadota</taxon>
        <taxon>Alphaproteobacteria</taxon>
        <taxon>Hyphomicrobiales</taxon>
        <taxon>Phyllobacteriaceae</taxon>
        <taxon>Phyllobacterium</taxon>
    </lineage>
</organism>
<keyword evidence="3" id="KW-1185">Reference proteome</keyword>
<sequence length="228" mass="25285">MAQWWSYRPADLLLFSPRVYWRMFELQNAQMWPLALLTLSAGFAMVFLVIWRPKDHGRWIAIILALLWAIVGYSFVWNRYATINWAMAYVAPMFALQSILLLIVGIASDGLVFTQRGFAGWSGLVLIASALLLYPVLPVFSGTPWRQMQLFGMAPDPTAIGTLGLLVLARGRYLALLFPIPVLWCFITGLTLSAMGSGQAWLALAAVAVVLTTGVRLALLRRSPPNTG</sequence>
<name>A0A2P7B591_9HYPH</name>
<feature type="transmembrane region" description="Helical" evidence="1">
    <location>
        <begin position="58"/>
        <end position="77"/>
    </location>
</feature>
<gene>
    <name evidence="2" type="ORF">CU103_22800</name>
</gene>
<feature type="transmembrane region" description="Helical" evidence="1">
    <location>
        <begin position="31"/>
        <end position="51"/>
    </location>
</feature>
<evidence type="ECO:0000313" key="3">
    <source>
        <dbReference type="Proteomes" id="UP000241764"/>
    </source>
</evidence>
<evidence type="ECO:0008006" key="4">
    <source>
        <dbReference type="Google" id="ProtNLM"/>
    </source>
</evidence>
<dbReference type="EMBL" id="PGGM01000012">
    <property type="protein sequence ID" value="PSH61638.1"/>
    <property type="molecule type" value="Genomic_DNA"/>
</dbReference>
<dbReference type="RefSeq" id="WP_106666314.1">
    <property type="nucleotide sequence ID" value="NZ_PGGM01000012.1"/>
</dbReference>